<dbReference type="CDD" id="cd07377">
    <property type="entry name" value="WHTH_GntR"/>
    <property type="match status" value="1"/>
</dbReference>
<accession>A0A212K6A7</accession>
<dbReference type="PANTHER" id="PTHR46577">
    <property type="entry name" value="HTH-TYPE TRANSCRIPTIONAL REGULATORY PROTEIN GABR"/>
    <property type="match status" value="1"/>
</dbReference>
<dbReference type="InterPro" id="IPR036388">
    <property type="entry name" value="WH-like_DNA-bd_sf"/>
</dbReference>
<sequence>MWDFKIVESGKPRYLQIADALENDILSGEIPPGRKLMTHRVLAQITGVTVSTVTRAYAEAERRGLIKTMVGKGTFVLSMAPATEPSAWQGPVIEMGVPMPLFLEEPSVRPVLQKIIHEEDVDALVKSFAPFGYAHHREVAAGWMRRYGVDATADTLLMAAGHPHALGTIFHTFFRYGDKIAVDQMTNPSVISVAQHLGFDLKAVKMDGDGMIPEELDALCQSEEIKGLYLKAGIQYGSVKVLPAKRQEALAKVIERHHLILVEDGSYASPEDGNSSTVSALLPESSMFFSSFSTVMYSALRVGFIHAAPKFHTRLAQAIVENMWTVPPLCVAVVCECITSGMAERAVEQKRKEVARRVSLLQDKFAEFDVISSEQAIYAWLHLPDSWKSRDFEYMAEKSGVRVFATDRLAVPGTDAPNSIRISITGPPDMNTFKKGLEILVSLLKREGGVINPIW</sequence>
<keyword evidence="7" id="KW-0808">Transferase</keyword>
<comment type="similarity">
    <text evidence="1">In the C-terminal section; belongs to the class-I pyridoxal-phosphate-dependent aminotransferase family.</text>
</comment>
<organism evidence="7">
    <name type="scientific">uncultured delta proteobacterium</name>
    <dbReference type="NCBI Taxonomy" id="34034"/>
    <lineage>
        <taxon>Bacteria</taxon>
        <taxon>Deltaproteobacteria</taxon>
        <taxon>environmental samples</taxon>
    </lineage>
</organism>
<dbReference type="GO" id="GO:0008483">
    <property type="term" value="F:transaminase activity"/>
    <property type="evidence" value="ECO:0007669"/>
    <property type="project" value="UniProtKB-KW"/>
</dbReference>
<dbReference type="SMART" id="SM00345">
    <property type="entry name" value="HTH_GNTR"/>
    <property type="match status" value="1"/>
</dbReference>
<evidence type="ECO:0000313" key="7">
    <source>
        <dbReference type="EMBL" id="SBW07206.1"/>
    </source>
</evidence>
<reference evidence="7" key="1">
    <citation type="submission" date="2016-04" db="EMBL/GenBank/DDBJ databases">
        <authorList>
            <person name="Evans L.H."/>
            <person name="Alamgir A."/>
            <person name="Owens N."/>
            <person name="Weber N.D."/>
            <person name="Virtaneva K."/>
            <person name="Barbian K."/>
            <person name="Babar A."/>
            <person name="Rosenke K."/>
        </authorList>
    </citation>
    <scope>NUCLEOTIDE SEQUENCE</scope>
    <source>
        <strain evidence="7">86</strain>
    </source>
</reference>
<dbReference type="InterPro" id="IPR004839">
    <property type="entry name" value="Aminotransferase_I/II_large"/>
</dbReference>
<dbReference type="Gene3D" id="3.90.1150.10">
    <property type="entry name" value="Aspartate Aminotransferase, domain 1"/>
    <property type="match status" value="1"/>
</dbReference>
<evidence type="ECO:0000256" key="5">
    <source>
        <dbReference type="ARBA" id="ARBA00023163"/>
    </source>
</evidence>
<feature type="domain" description="HTH gntR-type" evidence="6">
    <location>
        <begin position="11"/>
        <end position="79"/>
    </location>
</feature>
<evidence type="ECO:0000256" key="1">
    <source>
        <dbReference type="ARBA" id="ARBA00005384"/>
    </source>
</evidence>
<dbReference type="GO" id="GO:0030170">
    <property type="term" value="F:pyridoxal phosphate binding"/>
    <property type="evidence" value="ECO:0007669"/>
    <property type="project" value="InterPro"/>
</dbReference>
<dbReference type="InterPro" id="IPR051446">
    <property type="entry name" value="HTH_trans_reg/aminotransferase"/>
</dbReference>
<proteinExistence type="inferred from homology"/>
<dbReference type="SUPFAM" id="SSF53383">
    <property type="entry name" value="PLP-dependent transferases"/>
    <property type="match status" value="1"/>
</dbReference>
<dbReference type="InterPro" id="IPR015424">
    <property type="entry name" value="PyrdxlP-dep_Trfase"/>
</dbReference>
<dbReference type="InterPro" id="IPR015422">
    <property type="entry name" value="PyrdxlP-dep_Trfase_small"/>
</dbReference>
<dbReference type="InterPro" id="IPR036390">
    <property type="entry name" value="WH_DNA-bd_sf"/>
</dbReference>
<gene>
    <name evidence="7" type="ORF">KL86DPRO_30016</name>
</gene>
<dbReference type="GO" id="GO:0003700">
    <property type="term" value="F:DNA-binding transcription factor activity"/>
    <property type="evidence" value="ECO:0007669"/>
    <property type="project" value="InterPro"/>
</dbReference>
<dbReference type="InterPro" id="IPR015421">
    <property type="entry name" value="PyrdxlP-dep_Trfase_major"/>
</dbReference>
<dbReference type="AlphaFoldDB" id="A0A212K6A7"/>
<evidence type="ECO:0000256" key="2">
    <source>
        <dbReference type="ARBA" id="ARBA00022898"/>
    </source>
</evidence>
<dbReference type="Pfam" id="PF00392">
    <property type="entry name" value="GntR"/>
    <property type="match status" value="1"/>
</dbReference>
<dbReference type="Gene3D" id="3.40.640.10">
    <property type="entry name" value="Type I PLP-dependent aspartate aminotransferase-like (Major domain)"/>
    <property type="match status" value="1"/>
</dbReference>
<dbReference type="InterPro" id="IPR000524">
    <property type="entry name" value="Tscrpt_reg_HTH_GntR"/>
</dbReference>
<dbReference type="Gene3D" id="1.10.10.10">
    <property type="entry name" value="Winged helix-like DNA-binding domain superfamily/Winged helix DNA-binding domain"/>
    <property type="match status" value="1"/>
</dbReference>
<dbReference type="EMBL" id="FLUQ01000003">
    <property type="protein sequence ID" value="SBW07206.1"/>
    <property type="molecule type" value="Genomic_DNA"/>
</dbReference>
<evidence type="ECO:0000256" key="4">
    <source>
        <dbReference type="ARBA" id="ARBA00023125"/>
    </source>
</evidence>
<dbReference type="CDD" id="cd00609">
    <property type="entry name" value="AAT_like"/>
    <property type="match status" value="1"/>
</dbReference>
<dbReference type="PANTHER" id="PTHR46577:SF1">
    <property type="entry name" value="HTH-TYPE TRANSCRIPTIONAL REGULATORY PROTEIN GABR"/>
    <property type="match status" value="1"/>
</dbReference>
<name>A0A212K6A7_9DELT</name>
<protein>
    <submittedName>
        <fullName evidence="7">Putative Transcriptional regulator, GntR family with aminotransferase domain</fullName>
    </submittedName>
</protein>
<evidence type="ECO:0000259" key="6">
    <source>
        <dbReference type="PROSITE" id="PS50949"/>
    </source>
</evidence>
<keyword evidence="4" id="KW-0238">DNA-binding</keyword>
<keyword evidence="2" id="KW-0663">Pyridoxal phosphate</keyword>
<dbReference type="GO" id="GO:0003677">
    <property type="term" value="F:DNA binding"/>
    <property type="evidence" value="ECO:0007669"/>
    <property type="project" value="UniProtKB-KW"/>
</dbReference>
<dbReference type="PROSITE" id="PS50949">
    <property type="entry name" value="HTH_GNTR"/>
    <property type="match status" value="1"/>
</dbReference>
<dbReference type="Pfam" id="PF00155">
    <property type="entry name" value="Aminotran_1_2"/>
    <property type="match status" value="1"/>
</dbReference>
<dbReference type="SUPFAM" id="SSF46785">
    <property type="entry name" value="Winged helix' DNA-binding domain"/>
    <property type="match status" value="1"/>
</dbReference>
<keyword evidence="7" id="KW-0032">Aminotransferase</keyword>
<evidence type="ECO:0000256" key="3">
    <source>
        <dbReference type="ARBA" id="ARBA00023015"/>
    </source>
</evidence>
<keyword evidence="3" id="KW-0805">Transcription regulation</keyword>
<keyword evidence="5" id="KW-0804">Transcription</keyword>